<keyword evidence="10" id="KW-1185">Reference proteome</keyword>
<dbReference type="InterPro" id="IPR036259">
    <property type="entry name" value="MFS_trans_sf"/>
</dbReference>
<reference evidence="9 10" key="1">
    <citation type="submission" date="2018-10" db="EMBL/GenBank/DDBJ databases">
        <title>Draft Genome Sequence of Anaerotignum sp. KCTC 15736.</title>
        <authorList>
            <person name="Choi S.H."/>
            <person name="Kim J.S."/>
            <person name="Kang S.W."/>
            <person name="Lee J.S."/>
            <person name="Park S.H."/>
        </authorList>
    </citation>
    <scope>NUCLEOTIDE SEQUENCE [LARGE SCALE GENOMIC DNA]</scope>
    <source>
        <strain evidence="9 10">KCTC 15736</strain>
    </source>
</reference>
<dbReference type="GO" id="GO:0022857">
    <property type="term" value="F:transmembrane transporter activity"/>
    <property type="evidence" value="ECO:0007669"/>
    <property type="project" value="InterPro"/>
</dbReference>
<feature type="transmembrane region" description="Helical" evidence="7">
    <location>
        <begin position="146"/>
        <end position="165"/>
    </location>
</feature>
<comment type="similarity">
    <text evidence="2">Belongs to the major facilitator superfamily.</text>
</comment>
<feature type="transmembrane region" description="Helical" evidence="7">
    <location>
        <begin position="213"/>
        <end position="235"/>
    </location>
</feature>
<dbReference type="Gene3D" id="1.20.1250.20">
    <property type="entry name" value="MFS general substrate transporter like domains"/>
    <property type="match status" value="2"/>
</dbReference>
<feature type="transmembrane region" description="Helical" evidence="7">
    <location>
        <begin position="12"/>
        <end position="30"/>
    </location>
</feature>
<keyword evidence="6 7" id="KW-0472">Membrane</keyword>
<organism evidence="9 10">
    <name type="scientific">Anaerotignum faecicola</name>
    <dbReference type="NCBI Taxonomy" id="2358141"/>
    <lineage>
        <taxon>Bacteria</taxon>
        <taxon>Bacillati</taxon>
        <taxon>Bacillota</taxon>
        <taxon>Clostridia</taxon>
        <taxon>Lachnospirales</taxon>
        <taxon>Anaerotignaceae</taxon>
        <taxon>Anaerotignum</taxon>
    </lineage>
</organism>
<dbReference type="AlphaFoldDB" id="A0A401LCT0"/>
<feature type="transmembrane region" description="Helical" evidence="7">
    <location>
        <begin position="106"/>
        <end position="125"/>
    </location>
</feature>
<dbReference type="InterPro" id="IPR051788">
    <property type="entry name" value="MFS_Transporter"/>
</dbReference>
<feature type="transmembrane region" description="Helical" evidence="7">
    <location>
        <begin position="255"/>
        <end position="272"/>
    </location>
</feature>
<evidence type="ECO:0000256" key="6">
    <source>
        <dbReference type="ARBA" id="ARBA00023136"/>
    </source>
</evidence>
<keyword evidence="4 7" id="KW-0812">Transmembrane</keyword>
<feature type="transmembrane region" description="Helical" evidence="7">
    <location>
        <begin position="279"/>
        <end position="300"/>
    </location>
</feature>
<dbReference type="InterPro" id="IPR011701">
    <property type="entry name" value="MFS"/>
</dbReference>
<comment type="subcellular location">
    <subcellularLocation>
        <location evidence="1">Cell membrane</location>
        <topology evidence="1">Multi-pass membrane protein</topology>
    </subcellularLocation>
</comment>
<dbReference type="PROSITE" id="PS50850">
    <property type="entry name" value="MFS"/>
    <property type="match status" value="1"/>
</dbReference>
<comment type="caution">
    <text evidence="9">The sequence shown here is derived from an EMBL/GenBank/DDBJ whole genome shotgun (WGS) entry which is preliminary data.</text>
</comment>
<feature type="transmembrane region" description="Helical" evidence="7">
    <location>
        <begin position="339"/>
        <end position="361"/>
    </location>
</feature>
<dbReference type="SUPFAM" id="SSF103473">
    <property type="entry name" value="MFS general substrate transporter"/>
    <property type="match status" value="1"/>
</dbReference>
<evidence type="ECO:0000256" key="1">
    <source>
        <dbReference type="ARBA" id="ARBA00004651"/>
    </source>
</evidence>
<feature type="transmembrane region" description="Helical" evidence="7">
    <location>
        <begin position="50"/>
        <end position="70"/>
    </location>
</feature>
<evidence type="ECO:0000256" key="5">
    <source>
        <dbReference type="ARBA" id="ARBA00022989"/>
    </source>
</evidence>
<dbReference type="PANTHER" id="PTHR23514:SF3">
    <property type="entry name" value="BYPASS OF STOP CODON PROTEIN 6"/>
    <property type="match status" value="1"/>
</dbReference>
<feature type="transmembrane region" description="Helical" evidence="7">
    <location>
        <begin position="82"/>
        <end position="100"/>
    </location>
</feature>
<evidence type="ECO:0000256" key="4">
    <source>
        <dbReference type="ARBA" id="ARBA00022692"/>
    </source>
</evidence>
<evidence type="ECO:0000259" key="8">
    <source>
        <dbReference type="PROSITE" id="PS50850"/>
    </source>
</evidence>
<proteinExistence type="inferred from homology"/>
<dbReference type="InterPro" id="IPR020846">
    <property type="entry name" value="MFS_dom"/>
</dbReference>
<dbReference type="Proteomes" id="UP000287361">
    <property type="component" value="Unassembled WGS sequence"/>
</dbReference>
<dbReference type="GO" id="GO:0005886">
    <property type="term" value="C:plasma membrane"/>
    <property type="evidence" value="ECO:0007669"/>
    <property type="project" value="UniProtKB-SubCell"/>
</dbReference>
<dbReference type="Pfam" id="PF07690">
    <property type="entry name" value="MFS_1"/>
    <property type="match status" value="1"/>
</dbReference>
<feature type="domain" description="Major facilitator superfamily (MFS) profile" evidence="8">
    <location>
        <begin position="9"/>
        <end position="396"/>
    </location>
</feature>
<evidence type="ECO:0000313" key="9">
    <source>
        <dbReference type="EMBL" id="GCB29343.1"/>
    </source>
</evidence>
<evidence type="ECO:0000256" key="7">
    <source>
        <dbReference type="SAM" id="Phobius"/>
    </source>
</evidence>
<evidence type="ECO:0000256" key="3">
    <source>
        <dbReference type="ARBA" id="ARBA00022448"/>
    </source>
</evidence>
<keyword evidence="3" id="KW-0813">Transport</keyword>
<feature type="transmembrane region" description="Helical" evidence="7">
    <location>
        <begin position="306"/>
        <end position="327"/>
    </location>
</feature>
<dbReference type="OrthoDB" id="7066727at2"/>
<evidence type="ECO:0000313" key="10">
    <source>
        <dbReference type="Proteomes" id="UP000287361"/>
    </source>
</evidence>
<keyword evidence="5 7" id="KW-1133">Transmembrane helix</keyword>
<protein>
    <submittedName>
        <fullName evidence="9">MFS transporter</fullName>
    </submittedName>
</protein>
<name>A0A401LCT0_9FIRM</name>
<dbReference type="EMBL" id="BHVZ01000001">
    <property type="protein sequence ID" value="GCB29343.1"/>
    <property type="molecule type" value="Genomic_DNA"/>
</dbReference>
<dbReference type="InterPro" id="IPR005829">
    <property type="entry name" value="Sugar_transporter_CS"/>
</dbReference>
<evidence type="ECO:0000256" key="2">
    <source>
        <dbReference type="ARBA" id="ARBA00008335"/>
    </source>
</evidence>
<sequence length="400" mass="43382">MNQKKYYPTAVALYITYFILGIAVTIMGQYKQSFAAMWGANQLADGSFDVSKVMAIIAAVGLGRLIAFPFAGPFSDKYGRRLSALVGVVFFAIFFIGITFTHSTVLAYILMICSGMANSFLDTSITPSCMEIFKENGAIANLFTKFAISMAQFLLPFLITFVAARDMSFRTLYFLAAGIIIVDGIFLAILPFPPKEEAPKAADGTVEKRKMKLTPSAILLVCIGFTASTTFMLFMNCNQELGKLYGMTNPSMIQSFYSAGIICAVLLTAALMKKGLKPIRVLVIYPCVAFCALLLMYFVQIPQICMIGGFLIGYFAAGGVLQLATSTANEMFPRDKGKITAVVMIASSIANYAVLNVASLLSKVGGVQGPRYILLFNAVVTAIGIVFAIILNLRFEKDAQ</sequence>
<gene>
    <name evidence="9" type="ORF">KGMB03357_10040</name>
</gene>
<feature type="transmembrane region" description="Helical" evidence="7">
    <location>
        <begin position="171"/>
        <end position="192"/>
    </location>
</feature>
<accession>A0A401LCT0</accession>
<dbReference type="PANTHER" id="PTHR23514">
    <property type="entry name" value="BYPASS OF STOP CODON PROTEIN 6"/>
    <property type="match status" value="1"/>
</dbReference>
<dbReference type="PROSITE" id="PS00216">
    <property type="entry name" value="SUGAR_TRANSPORT_1"/>
    <property type="match status" value="1"/>
</dbReference>
<feature type="transmembrane region" description="Helical" evidence="7">
    <location>
        <begin position="373"/>
        <end position="393"/>
    </location>
</feature>